<evidence type="ECO:0008006" key="4">
    <source>
        <dbReference type="Google" id="ProtNLM"/>
    </source>
</evidence>
<keyword evidence="1" id="KW-0175">Coiled coil</keyword>
<evidence type="ECO:0000313" key="2">
    <source>
        <dbReference type="EMBL" id="KAF7346505.1"/>
    </source>
</evidence>
<comment type="caution">
    <text evidence="2">The sequence shown here is derived from an EMBL/GenBank/DDBJ whole genome shotgun (WGS) entry which is preliminary data.</text>
</comment>
<reference evidence="2" key="1">
    <citation type="submission" date="2020-05" db="EMBL/GenBank/DDBJ databases">
        <title>Mycena genomes resolve the evolution of fungal bioluminescence.</title>
        <authorList>
            <person name="Tsai I.J."/>
        </authorList>
    </citation>
    <scope>NUCLEOTIDE SEQUENCE</scope>
    <source>
        <strain evidence="2">160909Yilan</strain>
    </source>
</reference>
<evidence type="ECO:0000256" key="1">
    <source>
        <dbReference type="SAM" id="Coils"/>
    </source>
</evidence>
<feature type="coiled-coil region" evidence="1">
    <location>
        <begin position="37"/>
        <end position="71"/>
    </location>
</feature>
<protein>
    <recommendedName>
        <fullName evidence="4">F-box domain-containing protein</fullName>
    </recommendedName>
</protein>
<keyword evidence="3" id="KW-1185">Reference proteome</keyword>
<name>A0A8H6XUF4_9AGAR</name>
<dbReference type="OrthoDB" id="3248197at2759"/>
<dbReference type="AlphaFoldDB" id="A0A8H6XUF4"/>
<proteinExistence type="predicted"/>
<dbReference type="EMBL" id="JACAZH010000019">
    <property type="protein sequence ID" value="KAF7346505.1"/>
    <property type="molecule type" value="Genomic_DNA"/>
</dbReference>
<sequence length="499" mass="56850">MSLSDSSFANRLNTNYVPSHSEILEIRALLVDPTEEVARVDAQIEEMELVLTQLKAKRAVLQQSIDAHKALISPMRLIPQDILLEIFFACLPSEHNALIDPTEAPLLLGRICRHWRSVAYSAPMLWSSLHIPTPDYLNTPPHILSLFDFTNRVDLNPDLEQHPLAPQILAVSRRLRWLALGGDAELIRPILQLDSRNLPLLKTFRMQTMSNQAPSSTNIFELATLEDVALTMSTNPLTLPLEWSKLRILHLECHIHWTEHGPEGGLDFDGALDVLRRCPNLEWCEMRVTKYSEPSGSNPSPIILPRLHTLVFSGWEFTLQKWISDLVAPNLSFIQIGDVNIPWSRSNDEQHFSVDVDLHRFTSLTSLREFLQTFSMISHLHLVANSYHPNHISLLDDEFMTLFCPPHSLCPKLIDFEIIVPPSARVSDAAVLAFIQARMTMSIPLQRFHARFNRPVDLDLIPELQSFISDGLQVNLEYPPPRWRSFKARDGLDEPGTFH</sequence>
<evidence type="ECO:0000313" key="3">
    <source>
        <dbReference type="Proteomes" id="UP000623467"/>
    </source>
</evidence>
<dbReference type="Proteomes" id="UP000623467">
    <property type="component" value="Unassembled WGS sequence"/>
</dbReference>
<organism evidence="2 3">
    <name type="scientific">Mycena sanguinolenta</name>
    <dbReference type="NCBI Taxonomy" id="230812"/>
    <lineage>
        <taxon>Eukaryota</taxon>
        <taxon>Fungi</taxon>
        <taxon>Dikarya</taxon>
        <taxon>Basidiomycota</taxon>
        <taxon>Agaricomycotina</taxon>
        <taxon>Agaricomycetes</taxon>
        <taxon>Agaricomycetidae</taxon>
        <taxon>Agaricales</taxon>
        <taxon>Marasmiineae</taxon>
        <taxon>Mycenaceae</taxon>
        <taxon>Mycena</taxon>
    </lineage>
</organism>
<accession>A0A8H6XUF4</accession>
<gene>
    <name evidence="2" type="ORF">MSAN_01878600</name>
</gene>